<dbReference type="InterPro" id="IPR044032">
    <property type="entry name" value="TssC1_C"/>
</dbReference>
<feature type="domain" description="TssC1 N-terminal" evidence="1">
    <location>
        <begin position="40"/>
        <end position="354"/>
    </location>
</feature>
<comment type="caution">
    <text evidence="3">The sequence shown here is derived from an EMBL/GenBank/DDBJ whole genome shotgun (WGS) entry which is preliminary data.</text>
</comment>
<evidence type="ECO:0000313" key="3">
    <source>
        <dbReference type="EMBL" id="MDO6543382.1"/>
    </source>
</evidence>
<protein>
    <submittedName>
        <fullName evidence="3">Type VI secretion system contractile sheath large subunit</fullName>
    </submittedName>
</protein>
<proteinExistence type="predicted"/>
<dbReference type="InterPro" id="IPR010269">
    <property type="entry name" value="T6SS_TssC-like"/>
</dbReference>
<feature type="domain" description="TssC1 C-terminal" evidence="2">
    <location>
        <begin position="360"/>
        <end position="467"/>
    </location>
</feature>
<dbReference type="Pfam" id="PF05943">
    <property type="entry name" value="VipB"/>
    <property type="match status" value="1"/>
</dbReference>
<gene>
    <name evidence="3" type="ORF">Q4568_12620</name>
</gene>
<sequence>MTTSTPTSSASILQDVGLWRMLLDNAKQQNISGFKALLSKVICQLDGLLSDQLSAVIQDPAFKQLEASWTNVQNLTFLPVSTRRVKIKLIDVSWPELSADLNQSFDLSHSALYKKVYSKELDTAGGQPFGLLVADRLVQFDLDEEATFDDLYTLQLLADLGERSLCPIALGLDQYFFGDEPARLVHDQARIKRILTSLDFQSWQLLRQRGSSRFLNIVLPEYRLRSPYQAYKAGFVFTELANDSSVLWGNAAYLLAANVIREFDRISWFGFLRAYEESGSYGAIINAPASVSGNAPATGQSSSKDPMLNRDRLSIDARINIYSEHDSFWSEQGLVPISSVYLSDQNGFFSNQSVWQPTDEASRVNGMLQTNLMACRFAHYIKAQIRDRIGSFDSAATCERDLEQWLQNYISGVDYGDESIMARYPLKQASVTFTQDSFDSTKYRCQIHLQPQYQYEMLDTHIVLLTDVSARKLGEVAE</sequence>
<evidence type="ECO:0000313" key="4">
    <source>
        <dbReference type="Proteomes" id="UP001170624"/>
    </source>
</evidence>
<dbReference type="EMBL" id="JAUOPU010000012">
    <property type="protein sequence ID" value="MDO6543382.1"/>
    <property type="molecule type" value="Genomic_DNA"/>
</dbReference>
<name>A0AAW7Y4U0_9GAMM</name>
<dbReference type="PANTHER" id="PTHR35565">
    <property type="entry name" value="CYTOPLASMIC PROTEIN-RELATED"/>
    <property type="match status" value="1"/>
</dbReference>
<dbReference type="AlphaFoldDB" id="A0AAW7Y4U0"/>
<reference evidence="3" key="1">
    <citation type="submission" date="2023-07" db="EMBL/GenBank/DDBJ databases">
        <title>Genome content predicts the carbon catabolic preferences of heterotrophic bacteria.</title>
        <authorList>
            <person name="Gralka M."/>
        </authorList>
    </citation>
    <scope>NUCLEOTIDE SEQUENCE</scope>
    <source>
        <strain evidence="3">G2M05</strain>
    </source>
</reference>
<dbReference type="Proteomes" id="UP001170624">
    <property type="component" value="Unassembled WGS sequence"/>
</dbReference>
<dbReference type="InterPro" id="IPR044031">
    <property type="entry name" value="TssC1_N"/>
</dbReference>
<dbReference type="Pfam" id="PF18945">
    <property type="entry name" value="VipB_2"/>
    <property type="match status" value="1"/>
</dbReference>
<accession>A0AAW7Y4U0</accession>
<dbReference type="PANTHER" id="PTHR35565:SF3">
    <property type="entry name" value="TYPE VI SECRETION SYSTEM SHEATH PROTEIN TSSC1"/>
    <property type="match status" value="1"/>
</dbReference>
<organism evidence="3 4">
    <name type="scientific">Photobacterium sanguinicancri</name>
    <dbReference type="NCBI Taxonomy" id="875932"/>
    <lineage>
        <taxon>Bacteria</taxon>
        <taxon>Pseudomonadati</taxon>
        <taxon>Pseudomonadota</taxon>
        <taxon>Gammaproteobacteria</taxon>
        <taxon>Vibrionales</taxon>
        <taxon>Vibrionaceae</taxon>
        <taxon>Photobacterium</taxon>
    </lineage>
</organism>
<dbReference type="RefSeq" id="WP_062690609.1">
    <property type="nucleotide sequence ID" value="NZ_AP024850.1"/>
</dbReference>
<evidence type="ECO:0000259" key="2">
    <source>
        <dbReference type="Pfam" id="PF18945"/>
    </source>
</evidence>
<evidence type="ECO:0000259" key="1">
    <source>
        <dbReference type="Pfam" id="PF05943"/>
    </source>
</evidence>